<dbReference type="PROSITE" id="PS50103">
    <property type="entry name" value="ZF_C3H1"/>
    <property type="match status" value="2"/>
</dbReference>
<proteinExistence type="predicted"/>
<gene>
    <name evidence="4" type="ORF">A0H81_02435</name>
</gene>
<feature type="region of interest" description="Disordered" evidence="2">
    <location>
        <begin position="307"/>
        <end position="355"/>
    </location>
</feature>
<accession>A0A1C7MMP5</accession>
<comment type="caution">
    <text evidence="4">The sequence shown here is derived from an EMBL/GenBank/DDBJ whole genome shotgun (WGS) entry which is preliminary data.</text>
</comment>
<dbReference type="SMART" id="SM00356">
    <property type="entry name" value="ZnF_C3H1"/>
    <property type="match status" value="2"/>
</dbReference>
<keyword evidence="5" id="KW-1185">Reference proteome</keyword>
<organism evidence="4 5">
    <name type="scientific">Grifola frondosa</name>
    <name type="common">Maitake</name>
    <name type="synonym">Polyporus frondosus</name>
    <dbReference type="NCBI Taxonomy" id="5627"/>
    <lineage>
        <taxon>Eukaryota</taxon>
        <taxon>Fungi</taxon>
        <taxon>Dikarya</taxon>
        <taxon>Basidiomycota</taxon>
        <taxon>Agaricomycotina</taxon>
        <taxon>Agaricomycetes</taxon>
        <taxon>Polyporales</taxon>
        <taxon>Grifolaceae</taxon>
        <taxon>Grifola</taxon>
    </lineage>
</organism>
<feature type="compositionally biased region" description="Basic and acidic residues" evidence="2">
    <location>
        <begin position="49"/>
        <end position="68"/>
    </location>
</feature>
<feature type="compositionally biased region" description="Polar residues" evidence="2">
    <location>
        <begin position="454"/>
        <end position="466"/>
    </location>
</feature>
<dbReference type="InterPro" id="IPR000571">
    <property type="entry name" value="Znf_CCCH"/>
</dbReference>
<feature type="compositionally biased region" description="Basic and acidic residues" evidence="2">
    <location>
        <begin position="398"/>
        <end position="409"/>
    </location>
</feature>
<protein>
    <recommendedName>
        <fullName evidence="3">C3H1-type domain-containing protein</fullName>
    </recommendedName>
</protein>
<evidence type="ECO:0000313" key="5">
    <source>
        <dbReference type="Proteomes" id="UP000092993"/>
    </source>
</evidence>
<feature type="compositionally biased region" description="Polar residues" evidence="2">
    <location>
        <begin position="72"/>
        <end position="81"/>
    </location>
</feature>
<evidence type="ECO:0000313" key="4">
    <source>
        <dbReference type="EMBL" id="OBZ77729.1"/>
    </source>
</evidence>
<feature type="region of interest" description="Disordered" evidence="2">
    <location>
        <begin position="263"/>
        <end position="285"/>
    </location>
</feature>
<feature type="zinc finger region" description="C3H1-type" evidence="1">
    <location>
        <begin position="149"/>
        <end position="176"/>
    </location>
</feature>
<keyword evidence="1" id="KW-0863">Zinc-finger</keyword>
<feature type="region of interest" description="Disordered" evidence="2">
    <location>
        <begin position="444"/>
        <end position="468"/>
    </location>
</feature>
<evidence type="ECO:0000256" key="2">
    <source>
        <dbReference type="SAM" id="MobiDB-lite"/>
    </source>
</evidence>
<name>A0A1C7MMP5_GRIFR</name>
<keyword evidence="1" id="KW-0479">Metal-binding</keyword>
<evidence type="ECO:0000256" key="1">
    <source>
        <dbReference type="PROSITE-ProRule" id="PRU00723"/>
    </source>
</evidence>
<keyword evidence="1" id="KW-0862">Zinc</keyword>
<dbReference type="AlphaFoldDB" id="A0A1C7MMP5"/>
<feature type="domain" description="C3H1-type" evidence="3">
    <location>
        <begin position="149"/>
        <end position="176"/>
    </location>
</feature>
<feature type="region of interest" description="Disordered" evidence="2">
    <location>
        <begin position="28"/>
        <end position="89"/>
    </location>
</feature>
<reference evidence="4 5" key="1">
    <citation type="submission" date="2016-03" db="EMBL/GenBank/DDBJ databases">
        <title>Whole genome sequencing of Grifola frondosa 9006-11.</title>
        <authorList>
            <person name="Min B."/>
            <person name="Park H."/>
            <person name="Kim J.-G."/>
            <person name="Cho H."/>
            <person name="Oh Y.-L."/>
            <person name="Kong W.-S."/>
            <person name="Choi I.-G."/>
        </authorList>
    </citation>
    <scope>NUCLEOTIDE SEQUENCE [LARGE SCALE GENOMIC DNA]</scope>
    <source>
        <strain evidence="4 5">9006-11</strain>
    </source>
</reference>
<feature type="domain" description="C3H1-type" evidence="3">
    <location>
        <begin position="370"/>
        <end position="396"/>
    </location>
</feature>
<feature type="region of interest" description="Disordered" evidence="2">
    <location>
        <begin position="398"/>
        <end position="432"/>
    </location>
</feature>
<dbReference type="GO" id="GO:0008270">
    <property type="term" value="F:zinc ion binding"/>
    <property type="evidence" value="ECO:0007669"/>
    <property type="project" value="UniProtKB-KW"/>
</dbReference>
<dbReference type="Proteomes" id="UP000092993">
    <property type="component" value="Unassembled WGS sequence"/>
</dbReference>
<feature type="zinc finger region" description="C3H1-type" evidence="1">
    <location>
        <begin position="370"/>
        <end position="396"/>
    </location>
</feature>
<sequence>MVITSAAPATVTVAASLCPTPTILHSKACTNTSPSPNPSGPYIFSKPIQDLKPKMDAKPTDKSRDKAPEPQSPQTANQNRAASDHATPTCARLPTSDWVYKDRFSQLHVVPGISDTPPVNIKVLVANGKRNMLPERPTDFAAVDRRPSKKTNEICLLYQRGRCKYEERCHRSHVPPDSQSSHFPAAGHNGWPKFIGNNAPHEVSPFPSVTVSTDLSGVRHGYNLPTLYLDRLGNTPFAHSWGPEVGQDDRDRRIKVSTNGGKVFENNEMNKRPMPPNCSSTRDGKAVAPDVVPVVAPGHNVEVPHVIQHPLSRPPPSQSSSASRVTDSNQTKTTATDAQKKVVPQRPSEEVGDLPSNSLIASKSYVDVPSWHVRKCRDFVAGNCARARCKFAHIVEDDQRREHRKDPQEPLRNQPNGQPLRRPVNEQTKPTDRLLDMLNVSAAKGPEVSRTHLDNTANSSNGNSSKHCGDQPSLPGFIHRMCLWYLPALDWRGSGQWITITTT</sequence>
<evidence type="ECO:0000259" key="3">
    <source>
        <dbReference type="PROSITE" id="PS50103"/>
    </source>
</evidence>
<dbReference type="EMBL" id="LUGG01000002">
    <property type="protein sequence ID" value="OBZ77729.1"/>
    <property type="molecule type" value="Genomic_DNA"/>
</dbReference>